<feature type="domain" description="HTH myb-type" evidence="3">
    <location>
        <begin position="238"/>
        <end position="297"/>
    </location>
</feature>
<dbReference type="AlphaFoldDB" id="A0AAX4PCT7"/>
<dbReference type="PANTHER" id="PTHR47122:SF8">
    <property type="entry name" value="MYB-LIKE DOMAIN-CONTAINING PROTEIN"/>
    <property type="match status" value="1"/>
</dbReference>
<proteinExistence type="predicted"/>
<evidence type="ECO:0000313" key="4">
    <source>
        <dbReference type="EMBL" id="WZN63425.1"/>
    </source>
</evidence>
<feature type="compositionally biased region" description="Gly residues" evidence="1">
    <location>
        <begin position="144"/>
        <end position="153"/>
    </location>
</feature>
<sequence>MVQTNLIRDLQNRGVAVQNGDAQHTYNSLCMNDAIKMEVERSQLMYKHDMVDSMLSQLANIDQDTNLPLNSYDIDLPMWMTMDQGDPFADVELGSDLSNLRDRFFPADAANNHSMNRLGGGLGGGLVLDNPMLAGQHGKAGVVGGMVGPGGSKGAKSGQLSPKRKGGKKAGAGKDGQAKRLGGVNGMSKGVRKGGASGKASPKGKGSASPDGSVDGSQGDSSGSNGNSGTSNGTTTHRRKKHHNPWTAEETQALIEGVGICGGGKWADIKKLGLKAIERRSAVDLKDKWRNLLRVALLPQQTLRQIERKREVSSEMLARVRILSTKYNKKPAKK</sequence>
<dbReference type="CDD" id="cd11660">
    <property type="entry name" value="SANT_TRF"/>
    <property type="match status" value="1"/>
</dbReference>
<dbReference type="PROSITE" id="PS50090">
    <property type="entry name" value="MYB_LIKE"/>
    <property type="match status" value="1"/>
</dbReference>
<feature type="domain" description="Myb-like" evidence="2">
    <location>
        <begin position="238"/>
        <end position="293"/>
    </location>
</feature>
<organism evidence="4 5">
    <name type="scientific">Chloropicon roscoffensis</name>
    <dbReference type="NCBI Taxonomy" id="1461544"/>
    <lineage>
        <taxon>Eukaryota</taxon>
        <taxon>Viridiplantae</taxon>
        <taxon>Chlorophyta</taxon>
        <taxon>Chloropicophyceae</taxon>
        <taxon>Chloropicales</taxon>
        <taxon>Chloropicaceae</taxon>
        <taxon>Chloropicon</taxon>
    </lineage>
</organism>
<feature type="region of interest" description="Disordered" evidence="1">
    <location>
        <begin position="144"/>
        <end position="248"/>
    </location>
</feature>
<dbReference type="InterPro" id="IPR017930">
    <property type="entry name" value="Myb_dom"/>
</dbReference>
<evidence type="ECO:0000313" key="5">
    <source>
        <dbReference type="Proteomes" id="UP001472866"/>
    </source>
</evidence>
<dbReference type="Proteomes" id="UP001472866">
    <property type="component" value="Chromosome 07"/>
</dbReference>
<reference evidence="4 5" key="1">
    <citation type="submission" date="2024-03" db="EMBL/GenBank/DDBJ databases">
        <title>Complete genome sequence of the green alga Chloropicon roscoffensis RCC1871.</title>
        <authorList>
            <person name="Lemieux C."/>
            <person name="Pombert J.-F."/>
            <person name="Otis C."/>
            <person name="Turmel M."/>
        </authorList>
    </citation>
    <scope>NUCLEOTIDE SEQUENCE [LARGE SCALE GENOMIC DNA]</scope>
    <source>
        <strain evidence="4 5">RCC1871</strain>
    </source>
</reference>
<evidence type="ECO:0000259" key="2">
    <source>
        <dbReference type="PROSITE" id="PS50090"/>
    </source>
</evidence>
<dbReference type="SUPFAM" id="SSF46689">
    <property type="entry name" value="Homeodomain-like"/>
    <property type="match status" value="1"/>
</dbReference>
<dbReference type="Pfam" id="PF00249">
    <property type="entry name" value="Myb_DNA-binding"/>
    <property type="match status" value="1"/>
</dbReference>
<evidence type="ECO:0000256" key="1">
    <source>
        <dbReference type="SAM" id="MobiDB-lite"/>
    </source>
</evidence>
<dbReference type="Gene3D" id="1.10.246.220">
    <property type="match status" value="1"/>
</dbReference>
<dbReference type="PANTHER" id="PTHR47122">
    <property type="entry name" value="MYB-LIKE DNA-BINDING DOMAIN CONTAINING PROTEIN, EXPRESSED"/>
    <property type="match status" value="1"/>
</dbReference>
<name>A0AAX4PCT7_9CHLO</name>
<keyword evidence="5" id="KW-1185">Reference proteome</keyword>
<dbReference type="PROSITE" id="PS51294">
    <property type="entry name" value="HTH_MYB"/>
    <property type="match status" value="1"/>
</dbReference>
<accession>A0AAX4PCT7</accession>
<dbReference type="EMBL" id="CP151507">
    <property type="protein sequence ID" value="WZN63425.1"/>
    <property type="molecule type" value="Genomic_DNA"/>
</dbReference>
<dbReference type="SMART" id="SM00717">
    <property type="entry name" value="SANT"/>
    <property type="match status" value="1"/>
</dbReference>
<dbReference type="InterPro" id="IPR001005">
    <property type="entry name" value="SANT/Myb"/>
</dbReference>
<gene>
    <name evidence="4" type="ORF">HKI87_07g49740</name>
</gene>
<feature type="compositionally biased region" description="Low complexity" evidence="1">
    <location>
        <begin position="198"/>
        <end position="235"/>
    </location>
</feature>
<evidence type="ECO:0000259" key="3">
    <source>
        <dbReference type="PROSITE" id="PS51294"/>
    </source>
</evidence>
<dbReference type="InterPro" id="IPR009057">
    <property type="entry name" value="Homeodomain-like_sf"/>
</dbReference>
<protein>
    <submittedName>
        <fullName evidence="4">HTH myb-type domain-containing protein</fullName>
    </submittedName>
</protein>